<keyword evidence="3" id="KW-1185">Reference proteome</keyword>
<dbReference type="InterPro" id="IPR048876">
    <property type="entry name" value="BipA_C"/>
</dbReference>
<dbReference type="STRING" id="1095629.A0A0C9XRR9"/>
<dbReference type="Proteomes" id="UP000054477">
    <property type="component" value="Unassembled WGS sequence"/>
</dbReference>
<dbReference type="HOGENOM" id="CLU_017016_1_1_1"/>
<gene>
    <name evidence="2" type="ORF">K443DRAFT_130860</name>
</gene>
<dbReference type="EMBL" id="KN838570">
    <property type="protein sequence ID" value="KIK04379.1"/>
    <property type="molecule type" value="Genomic_DNA"/>
</dbReference>
<dbReference type="InterPro" id="IPR042116">
    <property type="entry name" value="TypA/BipA_C"/>
</dbReference>
<accession>A0A0C9XRR9</accession>
<dbReference type="Pfam" id="PF21018">
    <property type="entry name" value="BipA_C"/>
    <property type="match status" value="1"/>
</dbReference>
<protein>
    <recommendedName>
        <fullName evidence="1">TypA/BipA C-terminal domain-containing protein</fullName>
    </recommendedName>
</protein>
<dbReference type="Gene3D" id="2.40.50.250">
    <property type="entry name" value="bipa protein"/>
    <property type="match status" value="1"/>
</dbReference>
<sequence length="126" mass="14568">MEPIVECTALVKEEYACSVVQKLTMRKREMVSYEKEEDRFRRGFIGYMSGEFKNDVHARGVRYAMTPLQARGVLLIHAQTKLYPGMVIGESAKSQDLYLNPYVKKQLSNVPAAGRMRRSYWLRRGS</sequence>
<feature type="domain" description="TypA/BipA C-terminal" evidence="1">
    <location>
        <begin position="60"/>
        <end position="114"/>
    </location>
</feature>
<proteinExistence type="predicted"/>
<dbReference type="AlphaFoldDB" id="A0A0C9XRR9"/>
<reference evidence="2 3" key="1">
    <citation type="submission" date="2014-04" db="EMBL/GenBank/DDBJ databases">
        <authorList>
            <consortium name="DOE Joint Genome Institute"/>
            <person name="Kuo A."/>
            <person name="Kohler A."/>
            <person name="Nagy L.G."/>
            <person name="Floudas D."/>
            <person name="Copeland A."/>
            <person name="Barry K.W."/>
            <person name="Cichocki N."/>
            <person name="Veneault-Fourrey C."/>
            <person name="LaButti K."/>
            <person name="Lindquist E.A."/>
            <person name="Lipzen A."/>
            <person name="Lundell T."/>
            <person name="Morin E."/>
            <person name="Murat C."/>
            <person name="Sun H."/>
            <person name="Tunlid A."/>
            <person name="Henrissat B."/>
            <person name="Grigoriev I.V."/>
            <person name="Hibbett D.S."/>
            <person name="Martin F."/>
            <person name="Nordberg H.P."/>
            <person name="Cantor M.N."/>
            <person name="Hua S.X."/>
        </authorList>
    </citation>
    <scope>NUCLEOTIDE SEQUENCE [LARGE SCALE GENOMIC DNA]</scope>
    <source>
        <strain evidence="2 3">LaAM-08-1</strain>
    </source>
</reference>
<reference evidence="3" key="2">
    <citation type="submission" date="2015-01" db="EMBL/GenBank/DDBJ databases">
        <title>Evolutionary Origins and Diversification of the Mycorrhizal Mutualists.</title>
        <authorList>
            <consortium name="DOE Joint Genome Institute"/>
            <consortium name="Mycorrhizal Genomics Consortium"/>
            <person name="Kohler A."/>
            <person name="Kuo A."/>
            <person name="Nagy L.G."/>
            <person name="Floudas D."/>
            <person name="Copeland A."/>
            <person name="Barry K.W."/>
            <person name="Cichocki N."/>
            <person name="Veneault-Fourrey C."/>
            <person name="LaButti K."/>
            <person name="Lindquist E.A."/>
            <person name="Lipzen A."/>
            <person name="Lundell T."/>
            <person name="Morin E."/>
            <person name="Murat C."/>
            <person name="Riley R."/>
            <person name="Ohm R."/>
            <person name="Sun H."/>
            <person name="Tunlid A."/>
            <person name="Henrissat B."/>
            <person name="Grigoriev I.V."/>
            <person name="Hibbett D.S."/>
            <person name="Martin F."/>
        </authorList>
    </citation>
    <scope>NUCLEOTIDE SEQUENCE [LARGE SCALE GENOMIC DNA]</scope>
    <source>
        <strain evidence="3">LaAM-08-1</strain>
    </source>
</reference>
<organism evidence="2 3">
    <name type="scientific">Laccaria amethystina LaAM-08-1</name>
    <dbReference type="NCBI Taxonomy" id="1095629"/>
    <lineage>
        <taxon>Eukaryota</taxon>
        <taxon>Fungi</taxon>
        <taxon>Dikarya</taxon>
        <taxon>Basidiomycota</taxon>
        <taxon>Agaricomycotina</taxon>
        <taxon>Agaricomycetes</taxon>
        <taxon>Agaricomycetidae</taxon>
        <taxon>Agaricales</taxon>
        <taxon>Agaricineae</taxon>
        <taxon>Hydnangiaceae</taxon>
        <taxon>Laccaria</taxon>
    </lineage>
</organism>
<dbReference type="OrthoDB" id="2961365at2759"/>
<name>A0A0C9XRR9_9AGAR</name>
<evidence type="ECO:0000313" key="3">
    <source>
        <dbReference type="Proteomes" id="UP000054477"/>
    </source>
</evidence>
<evidence type="ECO:0000313" key="2">
    <source>
        <dbReference type="EMBL" id="KIK04379.1"/>
    </source>
</evidence>
<evidence type="ECO:0000259" key="1">
    <source>
        <dbReference type="Pfam" id="PF21018"/>
    </source>
</evidence>